<sequence>MYASMQVCMYVGHTTTPSKLRALERTRVINRAWKKGPMLLSASYQPYSDEVTPCLPYLAACKNGERVLMLFHQTDKLSWCFCICHSYRGAHMLLLLLHHHHHHHHHHPGGAMLQPISLLPSINPVCSHASISCMHTATPGYRYLYNMMKALK</sequence>
<protein>
    <submittedName>
        <fullName evidence="1">Uncharacterized protein</fullName>
    </submittedName>
</protein>
<dbReference type="RefSeq" id="XP_033599022.1">
    <property type="nucleotide sequence ID" value="XM_033749882.1"/>
</dbReference>
<accession>A0A6A6W681</accession>
<gene>
    <name evidence="1" type="ORF">EJ05DRAFT_68248</name>
</gene>
<dbReference type="GeneID" id="54490936"/>
<evidence type="ECO:0000313" key="1">
    <source>
        <dbReference type="EMBL" id="KAF2756571.1"/>
    </source>
</evidence>
<proteinExistence type="predicted"/>
<evidence type="ECO:0000313" key="2">
    <source>
        <dbReference type="Proteomes" id="UP000799437"/>
    </source>
</evidence>
<reference evidence="1" key="1">
    <citation type="journal article" date="2020" name="Stud. Mycol.">
        <title>101 Dothideomycetes genomes: a test case for predicting lifestyles and emergence of pathogens.</title>
        <authorList>
            <person name="Haridas S."/>
            <person name="Albert R."/>
            <person name="Binder M."/>
            <person name="Bloem J."/>
            <person name="Labutti K."/>
            <person name="Salamov A."/>
            <person name="Andreopoulos B."/>
            <person name="Baker S."/>
            <person name="Barry K."/>
            <person name="Bills G."/>
            <person name="Bluhm B."/>
            <person name="Cannon C."/>
            <person name="Castanera R."/>
            <person name="Culley D."/>
            <person name="Daum C."/>
            <person name="Ezra D."/>
            <person name="Gonzalez J."/>
            <person name="Henrissat B."/>
            <person name="Kuo A."/>
            <person name="Liang C."/>
            <person name="Lipzen A."/>
            <person name="Lutzoni F."/>
            <person name="Magnuson J."/>
            <person name="Mondo S."/>
            <person name="Nolan M."/>
            <person name="Ohm R."/>
            <person name="Pangilinan J."/>
            <person name="Park H.-J."/>
            <person name="Ramirez L."/>
            <person name="Alfaro M."/>
            <person name="Sun H."/>
            <person name="Tritt A."/>
            <person name="Yoshinaga Y."/>
            <person name="Zwiers L.-H."/>
            <person name="Turgeon B."/>
            <person name="Goodwin S."/>
            <person name="Spatafora J."/>
            <person name="Crous P."/>
            <person name="Grigoriev I."/>
        </authorList>
    </citation>
    <scope>NUCLEOTIDE SEQUENCE</scope>
    <source>
        <strain evidence="1">CBS 121739</strain>
    </source>
</reference>
<dbReference type="EMBL" id="ML996575">
    <property type="protein sequence ID" value="KAF2756571.1"/>
    <property type="molecule type" value="Genomic_DNA"/>
</dbReference>
<organism evidence="1 2">
    <name type="scientific">Pseudovirgaria hyperparasitica</name>
    <dbReference type="NCBI Taxonomy" id="470096"/>
    <lineage>
        <taxon>Eukaryota</taxon>
        <taxon>Fungi</taxon>
        <taxon>Dikarya</taxon>
        <taxon>Ascomycota</taxon>
        <taxon>Pezizomycotina</taxon>
        <taxon>Dothideomycetes</taxon>
        <taxon>Dothideomycetes incertae sedis</taxon>
        <taxon>Acrospermales</taxon>
        <taxon>Acrospermaceae</taxon>
        <taxon>Pseudovirgaria</taxon>
    </lineage>
</organism>
<dbReference type="AlphaFoldDB" id="A0A6A6W681"/>
<dbReference type="Proteomes" id="UP000799437">
    <property type="component" value="Unassembled WGS sequence"/>
</dbReference>
<keyword evidence="2" id="KW-1185">Reference proteome</keyword>
<name>A0A6A6W681_9PEZI</name>